<dbReference type="Pfam" id="PF00096">
    <property type="entry name" value="zf-C2H2"/>
    <property type="match status" value="2"/>
</dbReference>
<evidence type="ECO:0000256" key="11">
    <source>
        <dbReference type="PROSITE-ProRule" id="PRU00042"/>
    </source>
</evidence>
<evidence type="ECO:0000256" key="2">
    <source>
        <dbReference type="ARBA" id="ARBA00004123"/>
    </source>
</evidence>
<evidence type="ECO:0000256" key="10">
    <source>
        <dbReference type="ARBA" id="ARBA00023242"/>
    </source>
</evidence>
<feature type="domain" description="C2H2-type" evidence="12">
    <location>
        <begin position="159"/>
        <end position="182"/>
    </location>
</feature>
<dbReference type="GO" id="GO:0005634">
    <property type="term" value="C:nucleus"/>
    <property type="evidence" value="ECO:0007669"/>
    <property type="project" value="UniProtKB-SubCell"/>
</dbReference>
<comment type="caution">
    <text evidence="13">The sequence shown here is derived from an EMBL/GenBank/DDBJ whole genome shotgun (WGS) entry which is preliminary data.</text>
</comment>
<sequence>MSSDYKESDEIKEELLEFKDELFDDFTDVKQEESVFYLSPLYKENAIKKELEEFKDEPLDEFADIKQEEHSDDMVSPFTETSLPLNHSSPLAIPCDNAAESSFLCSKCGKKLGSKHTLIDHIRIHSGEKPFKCAYCDKSFRTRSNRYNHIRLVHKIKLYSCLSCGKEYDKKAELKQHLVDNK</sequence>
<comment type="function">
    <text evidence="1">May be involved in transcriptional regulation.</text>
</comment>
<keyword evidence="3" id="KW-0479">Metal-binding</keyword>
<dbReference type="AlphaFoldDB" id="A0AAN4Z649"/>
<keyword evidence="9" id="KW-0804">Transcription</keyword>
<name>A0AAN4Z649_9BILA</name>
<protein>
    <recommendedName>
        <fullName evidence="12">C2H2-type domain-containing protein</fullName>
    </recommendedName>
</protein>
<keyword evidence="4" id="KW-0677">Repeat</keyword>
<evidence type="ECO:0000256" key="1">
    <source>
        <dbReference type="ARBA" id="ARBA00003767"/>
    </source>
</evidence>
<feature type="non-terminal residue" evidence="13">
    <location>
        <position position="182"/>
    </location>
</feature>
<evidence type="ECO:0000256" key="6">
    <source>
        <dbReference type="ARBA" id="ARBA00022833"/>
    </source>
</evidence>
<keyword evidence="10" id="KW-0539">Nucleus</keyword>
<keyword evidence="6" id="KW-0862">Zinc</keyword>
<dbReference type="Gene3D" id="3.30.160.60">
    <property type="entry name" value="Classic Zinc Finger"/>
    <property type="match status" value="2"/>
</dbReference>
<dbReference type="Proteomes" id="UP001328107">
    <property type="component" value="Unassembled WGS sequence"/>
</dbReference>
<evidence type="ECO:0000259" key="12">
    <source>
        <dbReference type="PROSITE" id="PS50157"/>
    </source>
</evidence>
<dbReference type="FunFam" id="3.30.160.60:FF:000097">
    <property type="entry name" value="Zinc finger protein"/>
    <property type="match status" value="1"/>
</dbReference>
<feature type="domain" description="C2H2-type" evidence="12">
    <location>
        <begin position="103"/>
        <end position="130"/>
    </location>
</feature>
<dbReference type="InterPro" id="IPR036236">
    <property type="entry name" value="Znf_C2H2_sf"/>
</dbReference>
<evidence type="ECO:0000256" key="3">
    <source>
        <dbReference type="ARBA" id="ARBA00022723"/>
    </source>
</evidence>
<dbReference type="GO" id="GO:0000981">
    <property type="term" value="F:DNA-binding transcription factor activity, RNA polymerase II-specific"/>
    <property type="evidence" value="ECO:0007669"/>
    <property type="project" value="TreeGrafter"/>
</dbReference>
<gene>
    <name evidence="13" type="ORF">PMAYCL1PPCAC_04996</name>
</gene>
<accession>A0AAN4Z649</accession>
<keyword evidence="14" id="KW-1185">Reference proteome</keyword>
<dbReference type="PROSITE" id="PS50157">
    <property type="entry name" value="ZINC_FINGER_C2H2_2"/>
    <property type="match status" value="3"/>
</dbReference>
<keyword evidence="7" id="KW-0805">Transcription regulation</keyword>
<organism evidence="13 14">
    <name type="scientific">Pristionchus mayeri</name>
    <dbReference type="NCBI Taxonomy" id="1317129"/>
    <lineage>
        <taxon>Eukaryota</taxon>
        <taxon>Metazoa</taxon>
        <taxon>Ecdysozoa</taxon>
        <taxon>Nematoda</taxon>
        <taxon>Chromadorea</taxon>
        <taxon>Rhabditida</taxon>
        <taxon>Rhabditina</taxon>
        <taxon>Diplogasteromorpha</taxon>
        <taxon>Diplogasteroidea</taxon>
        <taxon>Neodiplogasteridae</taxon>
        <taxon>Pristionchus</taxon>
    </lineage>
</organism>
<dbReference type="InterPro" id="IPR013087">
    <property type="entry name" value="Znf_C2H2_type"/>
</dbReference>
<keyword evidence="5 11" id="KW-0863">Zinc-finger</keyword>
<keyword evidence="8" id="KW-0238">DNA-binding</keyword>
<dbReference type="PROSITE" id="PS00028">
    <property type="entry name" value="ZINC_FINGER_C2H2_1"/>
    <property type="match status" value="2"/>
</dbReference>
<evidence type="ECO:0000256" key="5">
    <source>
        <dbReference type="ARBA" id="ARBA00022771"/>
    </source>
</evidence>
<evidence type="ECO:0000256" key="7">
    <source>
        <dbReference type="ARBA" id="ARBA00023015"/>
    </source>
</evidence>
<dbReference type="GO" id="GO:0003677">
    <property type="term" value="F:DNA binding"/>
    <property type="evidence" value="ECO:0007669"/>
    <property type="project" value="UniProtKB-KW"/>
</dbReference>
<dbReference type="SUPFAM" id="SSF57667">
    <property type="entry name" value="beta-beta-alpha zinc fingers"/>
    <property type="match status" value="2"/>
</dbReference>
<evidence type="ECO:0000256" key="8">
    <source>
        <dbReference type="ARBA" id="ARBA00023125"/>
    </source>
</evidence>
<evidence type="ECO:0000313" key="14">
    <source>
        <dbReference type="Proteomes" id="UP001328107"/>
    </source>
</evidence>
<dbReference type="GO" id="GO:0008270">
    <property type="term" value="F:zinc ion binding"/>
    <property type="evidence" value="ECO:0007669"/>
    <property type="project" value="UniProtKB-KW"/>
</dbReference>
<evidence type="ECO:0000313" key="13">
    <source>
        <dbReference type="EMBL" id="GMR34801.1"/>
    </source>
</evidence>
<feature type="domain" description="C2H2-type" evidence="12">
    <location>
        <begin position="131"/>
        <end position="154"/>
    </location>
</feature>
<reference evidence="14" key="1">
    <citation type="submission" date="2022-10" db="EMBL/GenBank/DDBJ databases">
        <title>Genome assembly of Pristionchus species.</title>
        <authorList>
            <person name="Yoshida K."/>
            <person name="Sommer R.J."/>
        </authorList>
    </citation>
    <scope>NUCLEOTIDE SEQUENCE [LARGE SCALE GENOMIC DNA]</scope>
    <source>
        <strain evidence="14">RS5460</strain>
    </source>
</reference>
<dbReference type="EMBL" id="BTRK01000002">
    <property type="protein sequence ID" value="GMR34801.1"/>
    <property type="molecule type" value="Genomic_DNA"/>
</dbReference>
<dbReference type="SMART" id="SM00355">
    <property type="entry name" value="ZnF_C2H2"/>
    <property type="match status" value="3"/>
</dbReference>
<proteinExistence type="predicted"/>
<dbReference type="PANTHER" id="PTHR24394:SF48">
    <property type="entry name" value="ZINC FINGER PROTEIN 771"/>
    <property type="match status" value="1"/>
</dbReference>
<dbReference type="PANTHER" id="PTHR24394">
    <property type="entry name" value="ZINC FINGER PROTEIN"/>
    <property type="match status" value="1"/>
</dbReference>
<evidence type="ECO:0000256" key="4">
    <source>
        <dbReference type="ARBA" id="ARBA00022737"/>
    </source>
</evidence>
<evidence type="ECO:0000256" key="9">
    <source>
        <dbReference type="ARBA" id="ARBA00023163"/>
    </source>
</evidence>
<comment type="subcellular location">
    <subcellularLocation>
        <location evidence="2">Nucleus</location>
    </subcellularLocation>
</comment>